<dbReference type="InterPro" id="IPR000182">
    <property type="entry name" value="GNAT_dom"/>
</dbReference>
<proteinExistence type="inferred from homology"/>
<organism evidence="16 17">
    <name type="scientific">Tieghemiomyces parasiticus</name>
    <dbReference type="NCBI Taxonomy" id="78921"/>
    <lineage>
        <taxon>Eukaryota</taxon>
        <taxon>Fungi</taxon>
        <taxon>Fungi incertae sedis</taxon>
        <taxon>Zoopagomycota</taxon>
        <taxon>Kickxellomycotina</taxon>
        <taxon>Dimargaritomycetes</taxon>
        <taxon>Dimargaritales</taxon>
        <taxon>Dimargaritaceae</taxon>
        <taxon>Tieghemiomyces</taxon>
    </lineage>
</organism>
<accession>A0A9W8AE33</accession>
<evidence type="ECO:0000256" key="10">
    <source>
        <dbReference type="ARBA" id="ARBA00023242"/>
    </source>
</evidence>
<keyword evidence="5" id="KW-0156">Chromatin regulator</keyword>
<dbReference type="PROSITE" id="PS50014">
    <property type="entry name" value="BROMODOMAIN_2"/>
    <property type="match status" value="1"/>
</dbReference>
<feature type="region of interest" description="Disordered" evidence="13">
    <location>
        <begin position="1"/>
        <end position="97"/>
    </location>
</feature>
<evidence type="ECO:0000256" key="11">
    <source>
        <dbReference type="ARBA" id="ARBA00023315"/>
    </source>
</evidence>
<dbReference type="Gene3D" id="1.20.920.10">
    <property type="entry name" value="Bromodomain-like"/>
    <property type="match status" value="1"/>
</dbReference>
<dbReference type="Pfam" id="PF00583">
    <property type="entry name" value="Acetyltransf_1"/>
    <property type="match status" value="1"/>
</dbReference>
<dbReference type="PROSITE" id="PS00633">
    <property type="entry name" value="BROMODOMAIN_1"/>
    <property type="match status" value="1"/>
</dbReference>
<dbReference type="OrthoDB" id="1937912at2759"/>
<dbReference type="Proteomes" id="UP001150569">
    <property type="component" value="Unassembled WGS sequence"/>
</dbReference>
<evidence type="ECO:0000256" key="4">
    <source>
        <dbReference type="ARBA" id="ARBA00022679"/>
    </source>
</evidence>
<evidence type="ECO:0000256" key="9">
    <source>
        <dbReference type="ARBA" id="ARBA00023163"/>
    </source>
</evidence>
<feature type="compositionally biased region" description="Basic and acidic residues" evidence="13">
    <location>
        <begin position="19"/>
        <end position="43"/>
    </location>
</feature>
<dbReference type="GO" id="GO:0000123">
    <property type="term" value="C:histone acetyltransferase complex"/>
    <property type="evidence" value="ECO:0007669"/>
    <property type="project" value="TreeGrafter"/>
</dbReference>
<sequence length="471" mass="53517">MSAQSVLDSPVPLRKRPRIKNEDESDDQPHSLRFSEVRPDTDGRTAGPSCGSQDSRAANGSRNDDDLPIKQEPTDQELPPTTPFPATANGTDLEAGMPPIKFKPAEIEERKGIIRTQVVENDNSRDSNILLTGLKNIFQKQLPKMPKEYIARLVYDKCHGSMAIVKGDYNVVGGITYRLFNSRGFAEIVFCAISSSEQVQGYGSFLMSSLKDYMLEHTQVRHFLTYADNYAIGYFKKQGFKKEISLDKPIWMGYIKDYEGGTLMQCSMYEEVRYRALSRDLALQKWIAQQKTARMSRSHVVYPGLECFRAAAAADQGSDQSPSTRQRSAGAGAVVIDPYSIRGVKESGWTQEMDLQVKKPVANNRMAIQRRIVSDLQNHNQAWSFMNPVNSDEVPDYYSVIKEPMDLSTLEANVESEMYPTMREFAKDVQKIFDNCRRYNAENTIYYKCATKLEKYFKEKLKEYSATLKDK</sequence>
<evidence type="ECO:0000256" key="2">
    <source>
        <dbReference type="ARBA" id="ARBA00008607"/>
    </source>
</evidence>
<dbReference type="SUPFAM" id="SSF55729">
    <property type="entry name" value="Acyl-CoA N-acyltransferases (Nat)"/>
    <property type="match status" value="1"/>
</dbReference>
<comment type="caution">
    <text evidence="16">The sequence shown here is derived from an EMBL/GenBank/DDBJ whole genome shotgun (WGS) entry which is preliminary data.</text>
</comment>
<dbReference type="CDD" id="cd05509">
    <property type="entry name" value="Bromo_gcn5_like"/>
    <property type="match status" value="1"/>
</dbReference>
<keyword evidence="6" id="KW-0805">Transcription regulation</keyword>
<dbReference type="AlphaFoldDB" id="A0A9W8AE33"/>
<name>A0A9W8AE33_9FUNG</name>
<dbReference type="InterPro" id="IPR036427">
    <property type="entry name" value="Bromodomain-like_sf"/>
</dbReference>
<dbReference type="GO" id="GO:0010484">
    <property type="term" value="F:histone H3 acetyltransferase activity"/>
    <property type="evidence" value="ECO:0007669"/>
    <property type="project" value="TreeGrafter"/>
</dbReference>
<protein>
    <recommendedName>
        <fullName evidence="3">histone acetyltransferase</fullName>
        <ecNumber evidence="3">2.3.1.48</ecNumber>
    </recommendedName>
</protein>
<keyword evidence="10" id="KW-0539">Nucleus</keyword>
<evidence type="ECO:0000256" key="1">
    <source>
        <dbReference type="ARBA" id="ARBA00004123"/>
    </source>
</evidence>
<evidence type="ECO:0000256" key="5">
    <source>
        <dbReference type="ARBA" id="ARBA00022853"/>
    </source>
</evidence>
<dbReference type="PROSITE" id="PS51186">
    <property type="entry name" value="GNAT"/>
    <property type="match status" value="1"/>
</dbReference>
<feature type="domain" description="N-acetyltransferase" evidence="15">
    <location>
        <begin position="122"/>
        <end position="269"/>
    </location>
</feature>
<feature type="compositionally biased region" description="Polar residues" evidence="13">
    <location>
        <begin position="50"/>
        <end position="61"/>
    </location>
</feature>
<evidence type="ECO:0000256" key="3">
    <source>
        <dbReference type="ARBA" id="ARBA00013184"/>
    </source>
</evidence>
<dbReference type="Pfam" id="PF00439">
    <property type="entry name" value="Bromodomain"/>
    <property type="match status" value="1"/>
</dbReference>
<feature type="compositionally biased region" description="Basic and acidic residues" evidence="13">
    <location>
        <begin position="62"/>
        <end position="73"/>
    </location>
</feature>
<dbReference type="InterPro" id="IPR018359">
    <property type="entry name" value="Bromodomain_CS"/>
</dbReference>
<evidence type="ECO:0000259" key="14">
    <source>
        <dbReference type="PROSITE" id="PS50014"/>
    </source>
</evidence>
<dbReference type="EMBL" id="JANBPT010000043">
    <property type="protein sequence ID" value="KAJ1929191.1"/>
    <property type="molecule type" value="Genomic_DNA"/>
</dbReference>
<dbReference type="InterPro" id="IPR037800">
    <property type="entry name" value="GCN5"/>
</dbReference>
<evidence type="ECO:0000256" key="6">
    <source>
        <dbReference type="ARBA" id="ARBA00023015"/>
    </source>
</evidence>
<dbReference type="InterPro" id="IPR016181">
    <property type="entry name" value="Acyl_CoA_acyltransferase"/>
</dbReference>
<dbReference type="PANTHER" id="PTHR45750">
    <property type="entry name" value="GH11602P"/>
    <property type="match status" value="1"/>
</dbReference>
<evidence type="ECO:0000313" key="17">
    <source>
        <dbReference type="Proteomes" id="UP001150569"/>
    </source>
</evidence>
<dbReference type="GO" id="GO:0045944">
    <property type="term" value="P:positive regulation of transcription by RNA polymerase II"/>
    <property type="evidence" value="ECO:0007669"/>
    <property type="project" value="TreeGrafter"/>
</dbReference>
<dbReference type="GO" id="GO:0005634">
    <property type="term" value="C:nucleus"/>
    <property type="evidence" value="ECO:0007669"/>
    <property type="project" value="UniProtKB-SubCell"/>
</dbReference>
<dbReference type="SUPFAM" id="SSF47370">
    <property type="entry name" value="Bromodomain"/>
    <property type="match status" value="1"/>
</dbReference>
<comment type="subcellular location">
    <subcellularLocation>
        <location evidence="1">Nucleus</location>
    </subcellularLocation>
</comment>
<keyword evidence="11 16" id="KW-0012">Acyltransferase</keyword>
<evidence type="ECO:0000256" key="13">
    <source>
        <dbReference type="SAM" id="MobiDB-lite"/>
    </source>
</evidence>
<keyword evidence="7 12" id="KW-0103">Bromodomain</keyword>
<gene>
    <name evidence="16" type="primary">GCN5</name>
    <name evidence="16" type="ORF">IWQ60_001360</name>
</gene>
<reference evidence="16" key="1">
    <citation type="submission" date="2022-07" db="EMBL/GenBank/DDBJ databases">
        <title>Phylogenomic reconstructions and comparative analyses of Kickxellomycotina fungi.</title>
        <authorList>
            <person name="Reynolds N.K."/>
            <person name="Stajich J.E."/>
            <person name="Barry K."/>
            <person name="Grigoriev I.V."/>
            <person name="Crous P."/>
            <person name="Smith M.E."/>
        </authorList>
    </citation>
    <scope>NUCLEOTIDE SEQUENCE</scope>
    <source>
        <strain evidence="16">RSA 861</strain>
    </source>
</reference>
<keyword evidence="9" id="KW-0804">Transcription</keyword>
<evidence type="ECO:0000259" key="15">
    <source>
        <dbReference type="PROSITE" id="PS51186"/>
    </source>
</evidence>
<feature type="domain" description="Bromo" evidence="14">
    <location>
        <begin position="377"/>
        <end position="447"/>
    </location>
</feature>
<evidence type="ECO:0000256" key="12">
    <source>
        <dbReference type="PROSITE-ProRule" id="PRU00035"/>
    </source>
</evidence>
<dbReference type="Gene3D" id="3.40.630.30">
    <property type="match status" value="1"/>
</dbReference>
<keyword evidence="4 16" id="KW-0808">Transferase</keyword>
<dbReference type="InterPro" id="IPR001487">
    <property type="entry name" value="Bromodomain"/>
</dbReference>
<evidence type="ECO:0000313" key="16">
    <source>
        <dbReference type="EMBL" id="KAJ1929191.1"/>
    </source>
</evidence>
<comment type="similarity">
    <text evidence="2">Belongs to the acetyltransferase family. GCN5 subfamily.</text>
</comment>
<evidence type="ECO:0000256" key="8">
    <source>
        <dbReference type="ARBA" id="ARBA00023159"/>
    </source>
</evidence>
<keyword evidence="8" id="KW-0010">Activator</keyword>
<dbReference type="EC" id="2.3.1.48" evidence="3"/>
<dbReference type="PANTHER" id="PTHR45750:SF3">
    <property type="entry name" value="HISTONE ACETYLTRANSFERASE"/>
    <property type="match status" value="1"/>
</dbReference>
<dbReference type="CDD" id="cd04301">
    <property type="entry name" value="NAT_SF"/>
    <property type="match status" value="1"/>
</dbReference>
<evidence type="ECO:0000256" key="7">
    <source>
        <dbReference type="ARBA" id="ARBA00023117"/>
    </source>
</evidence>
<keyword evidence="17" id="KW-1185">Reference proteome</keyword>
<dbReference type="PRINTS" id="PR00503">
    <property type="entry name" value="BROMODOMAIN"/>
</dbReference>
<dbReference type="SMART" id="SM00297">
    <property type="entry name" value="BROMO"/>
    <property type="match status" value="1"/>
</dbReference>